<dbReference type="EMBL" id="FOHT01000001">
    <property type="protein sequence ID" value="SES65486.1"/>
    <property type="molecule type" value="Genomic_DNA"/>
</dbReference>
<reference evidence="2 3" key="1">
    <citation type="submission" date="2016-10" db="EMBL/GenBank/DDBJ databases">
        <authorList>
            <person name="de Groot N.N."/>
        </authorList>
    </citation>
    <scope>NUCLEOTIDE SEQUENCE [LARGE SCALE GENOMIC DNA]</scope>
    <source>
        <strain evidence="2 3">DSM 25947</strain>
    </source>
</reference>
<evidence type="ECO:0000313" key="3">
    <source>
        <dbReference type="Proteomes" id="UP000181981"/>
    </source>
</evidence>
<evidence type="ECO:0000313" key="2">
    <source>
        <dbReference type="EMBL" id="SES65486.1"/>
    </source>
</evidence>
<gene>
    <name evidence="2" type="ORF">SAMN05444285_10192</name>
</gene>
<dbReference type="Proteomes" id="UP000181981">
    <property type="component" value="Unassembled WGS sequence"/>
</dbReference>
<keyword evidence="1" id="KW-0812">Transmembrane</keyword>
<evidence type="ECO:0000256" key="1">
    <source>
        <dbReference type="SAM" id="Phobius"/>
    </source>
</evidence>
<protein>
    <submittedName>
        <fullName evidence="2">Uncharacterized protein</fullName>
    </submittedName>
</protein>
<dbReference type="InterPro" id="IPR045749">
    <property type="entry name" value="DUF6090"/>
</dbReference>
<feature type="transmembrane region" description="Helical" evidence="1">
    <location>
        <begin position="32"/>
        <end position="51"/>
    </location>
</feature>
<organism evidence="2 3">
    <name type="scientific">Draconibacterium orientale</name>
    <dbReference type="NCBI Taxonomy" id="1168034"/>
    <lineage>
        <taxon>Bacteria</taxon>
        <taxon>Pseudomonadati</taxon>
        <taxon>Bacteroidota</taxon>
        <taxon>Bacteroidia</taxon>
        <taxon>Marinilabiliales</taxon>
        <taxon>Prolixibacteraceae</taxon>
        <taxon>Draconibacterium</taxon>
    </lineage>
</organism>
<accession>A0A1H9Y9F7</accession>
<dbReference type="AlphaFoldDB" id="A0A1H9Y9F7"/>
<keyword evidence="1" id="KW-1133">Transmembrane helix</keyword>
<proteinExistence type="predicted"/>
<keyword evidence="1" id="KW-0472">Membrane</keyword>
<sequence>MYIGGLLKSLEKIRFFRKIRLKLVRENKFGQYIKYAIGEIVLVVIGILIAVQINNWNQNRKDDQILNEYLVKIKSHTLEDLRKLDTVTVYRTQLADLCKKARTRVLDKTEDEDLILFMACGVAFADYYFKPSTGGYEALKNSRFFGKINNTALDSLLTRYHGLVNDIAENEKSYNNYVVFQEAHISTKFDRSLILASAFLPQDSLINRATPMSEYYEDFAEYTSSAPFRNVIGLAAFQFEAMVDQYDQLKDAGNAVIKEIDAITGE</sequence>
<dbReference type="Pfam" id="PF19578">
    <property type="entry name" value="DUF6090"/>
    <property type="match status" value="1"/>
</dbReference>
<name>A0A1H9Y9F7_9BACT</name>